<sequence>MASFDVMSFLAMVIVQVGFTGMSFISKLAMDDGINPFVLIAYRQIIATVAITPFALFLERKTRPKITVPILFYIFLSSITGASVNQVFFFMGLNNSSPMIAGAMTNTLPVLTFVFALIFKQESFGIKTKTGQAKVIGTVLCVGGAMLLSFYHGHTIADSSSGIRWNYAEKMTDKRSTYKSHSILGPFLLFCSACSCALWFIIQGKLSPKFPAPYTATMLMCLMASVECSIIGAATKCNVADWSLRSKIRLIAVFYVGIVCSALAFCIMSWCVHRKGPLYTSIFSPLLLVMSTILSWALLREKLYIGTLVGTVLIIVGLYSVLWGKGKEAEEARIADEMEAAGKYREKEDSELQLRPHVNDESQRDTN</sequence>
<evidence type="ECO:0000259" key="8">
    <source>
        <dbReference type="Pfam" id="PF00892"/>
    </source>
</evidence>
<feature type="region of interest" description="Disordered" evidence="7">
    <location>
        <begin position="344"/>
        <end position="367"/>
    </location>
</feature>
<evidence type="ECO:0000313" key="10">
    <source>
        <dbReference type="Proteomes" id="UP001634007"/>
    </source>
</evidence>
<comment type="subcellular location">
    <subcellularLocation>
        <location evidence="1 6">Membrane</location>
        <topology evidence="1 6">Multi-pass membrane protein</topology>
    </subcellularLocation>
</comment>
<feature type="transmembrane region" description="Helical" evidence="6">
    <location>
        <begin position="99"/>
        <end position="119"/>
    </location>
</feature>
<keyword evidence="5 6" id="KW-0472">Membrane</keyword>
<keyword evidence="3 6" id="KW-0812">Transmembrane</keyword>
<feature type="transmembrane region" description="Helical" evidence="6">
    <location>
        <begin position="214"/>
        <end position="235"/>
    </location>
</feature>
<keyword evidence="4 6" id="KW-1133">Transmembrane helix</keyword>
<protein>
    <recommendedName>
        <fullName evidence="6">WAT1-related protein</fullName>
    </recommendedName>
</protein>
<keyword evidence="10" id="KW-1185">Reference proteome</keyword>
<reference evidence="9 10" key="1">
    <citation type="submission" date="2024-11" db="EMBL/GenBank/DDBJ databases">
        <title>Chromosome-level genome assembly of Eucalyptus globulus Labill. provides insights into its genome evolution.</title>
        <authorList>
            <person name="Li X."/>
        </authorList>
    </citation>
    <scope>NUCLEOTIDE SEQUENCE [LARGE SCALE GENOMIC DNA]</scope>
    <source>
        <strain evidence="9">CL2024</strain>
        <tissue evidence="9">Fresh tender leaves</tissue>
    </source>
</reference>
<dbReference type="InterPro" id="IPR030184">
    <property type="entry name" value="WAT1-related"/>
</dbReference>
<feature type="transmembrane region" description="Helical" evidence="6">
    <location>
        <begin position="37"/>
        <end position="58"/>
    </location>
</feature>
<evidence type="ECO:0000256" key="1">
    <source>
        <dbReference type="ARBA" id="ARBA00004141"/>
    </source>
</evidence>
<dbReference type="PANTHER" id="PTHR31218">
    <property type="entry name" value="WAT1-RELATED PROTEIN"/>
    <property type="match status" value="1"/>
</dbReference>
<evidence type="ECO:0000256" key="3">
    <source>
        <dbReference type="ARBA" id="ARBA00022692"/>
    </source>
</evidence>
<accession>A0ABD3JER2</accession>
<dbReference type="EMBL" id="JBJKBG010000008">
    <property type="protein sequence ID" value="KAL3725779.1"/>
    <property type="molecule type" value="Genomic_DNA"/>
</dbReference>
<feature type="domain" description="EamA" evidence="8">
    <location>
        <begin position="184"/>
        <end position="322"/>
    </location>
</feature>
<gene>
    <name evidence="9" type="ORF">ACJRO7_030758</name>
</gene>
<comment type="similarity">
    <text evidence="2 6">Belongs to the drug/metabolite transporter (DMT) superfamily. Plant drug/metabolite exporter (P-DME) (TC 2.A.7.4) family.</text>
</comment>
<evidence type="ECO:0000256" key="4">
    <source>
        <dbReference type="ARBA" id="ARBA00022989"/>
    </source>
</evidence>
<dbReference type="Pfam" id="PF00892">
    <property type="entry name" value="EamA"/>
    <property type="match status" value="2"/>
</dbReference>
<evidence type="ECO:0000256" key="2">
    <source>
        <dbReference type="ARBA" id="ARBA00007635"/>
    </source>
</evidence>
<feature type="transmembrane region" description="Helical" evidence="6">
    <location>
        <begin position="303"/>
        <end position="323"/>
    </location>
</feature>
<dbReference type="AlphaFoldDB" id="A0ABD3JER2"/>
<feature type="transmembrane region" description="Helical" evidence="6">
    <location>
        <begin position="250"/>
        <end position="271"/>
    </location>
</feature>
<proteinExistence type="inferred from homology"/>
<evidence type="ECO:0000256" key="7">
    <source>
        <dbReference type="SAM" id="MobiDB-lite"/>
    </source>
</evidence>
<organism evidence="9 10">
    <name type="scientific">Eucalyptus globulus</name>
    <name type="common">Tasmanian blue gum</name>
    <dbReference type="NCBI Taxonomy" id="34317"/>
    <lineage>
        <taxon>Eukaryota</taxon>
        <taxon>Viridiplantae</taxon>
        <taxon>Streptophyta</taxon>
        <taxon>Embryophyta</taxon>
        <taxon>Tracheophyta</taxon>
        <taxon>Spermatophyta</taxon>
        <taxon>Magnoliopsida</taxon>
        <taxon>eudicotyledons</taxon>
        <taxon>Gunneridae</taxon>
        <taxon>Pentapetalae</taxon>
        <taxon>rosids</taxon>
        <taxon>malvids</taxon>
        <taxon>Myrtales</taxon>
        <taxon>Myrtaceae</taxon>
        <taxon>Myrtoideae</taxon>
        <taxon>Eucalypteae</taxon>
        <taxon>Eucalyptus</taxon>
    </lineage>
</organism>
<feature type="transmembrane region" description="Helical" evidence="6">
    <location>
        <begin position="7"/>
        <end position="25"/>
    </location>
</feature>
<evidence type="ECO:0000256" key="6">
    <source>
        <dbReference type="RuleBase" id="RU363077"/>
    </source>
</evidence>
<name>A0ABD3JER2_EUCGL</name>
<dbReference type="InterPro" id="IPR000620">
    <property type="entry name" value="EamA_dom"/>
</dbReference>
<feature type="domain" description="EamA" evidence="8">
    <location>
        <begin position="10"/>
        <end position="149"/>
    </location>
</feature>
<dbReference type="SUPFAM" id="SSF103481">
    <property type="entry name" value="Multidrug resistance efflux transporter EmrE"/>
    <property type="match status" value="2"/>
</dbReference>
<feature type="transmembrane region" description="Helical" evidence="6">
    <location>
        <begin position="278"/>
        <end position="297"/>
    </location>
</feature>
<evidence type="ECO:0000313" key="9">
    <source>
        <dbReference type="EMBL" id="KAL3725779.1"/>
    </source>
</evidence>
<dbReference type="Proteomes" id="UP001634007">
    <property type="component" value="Unassembled WGS sequence"/>
</dbReference>
<evidence type="ECO:0000256" key="5">
    <source>
        <dbReference type="ARBA" id="ARBA00023136"/>
    </source>
</evidence>
<comment type="caution">
    <text evidence="9">The sequence shown here is derived from an EMBL/GenBank/DDBJ whole genome shotgun (WGS) entry which is preliminary data.</text>
</comment>
<dbReference type="InterPro" id="IPR037185">
    <property type="entry name" value="EmrE-like"/>
</dbReference>
<feature type="transmembrane region" description="Helical" evidence="6">
    <location>
        <begin position="70"/>
        <end position="93"/>
    </location>
</feature>
<feature type="transmembrane region" description="Helical" evidence="6">
    <location>
        <begin position="183"/>
        <end position="202"/>
    </location>
</feature>
<dbReference type="GO" id="GO:0016020">
    <property type="term" value="C:membrane"/>
    <property type="evidence" value="ECO:0007669"/>
    <property type="project" value="UniProtKB-SubCell"/>
</dbReference>